<evidence type="ECO:0000256" key="3">
    <source>
        <dbReference type="ARBA" id="ARBA00022723"/>
    </source>
</evidence>
<dbReference type="NCBIfam" id="TIGR00043">
    <property type="entry name" value="rRNA maturation RNase YbeY"/>
    <property type="match status" value="1"/>
</dbReference>
<keyword evidence="3 7" id="KW-0479">Metal-binding</keyword>
<comment type="caution">
    <text evidence="8">The sequence shown here is derived from an EMBL/GenBank/DDBJ whole genome shotgun (WGS) entry which is preliminary data.</text>
</comment>
<evidence type="ECO:0000313" key="8">
    <source>
        <dbReference type="EMBL" id="GLK53630.1"/>
    </source>
</evidence>
<comment type="cofactor">
    <cofactor evidence="7">
        <name>Zn(2+)</name>
        <dbReference type="ChEBI" id="CHEBI:29105"/>
    </cofactor>
    <text evidence="7">Binds 1 zinc ion.</text>
</comment>
<evidence type="ECO:0000256" key="2">
    <source>
        <dbReference type="ARBA" id="ARBA00022722"/>
    </source>
</evidence>
<reference evidence="8" key="2">
    <citation type="submission" date="2023-01" db="EMBL/GenBank/DDBJ databases">
        <authorList>
            <person name="Sun Q."/>
            <person name="Evtushenko L."/>
        </authorList>
    </citation>
    <scope>NUCLEOTIDE SEQUENCE</scope>
    <source>
        <strain evidence="8">VKM B-1513</strain>
    </source>
</reference>
<dbReference type="Pfam" id="PF02130">
    <property type="entry name" value="YbeY"/>
    <property type="match status" value="1"/>
</dbReference>
<keyword evidence="7" id="KW-0698">rRNA processing</keyword>
<comment type="subcellular location">
    <subcellularLocation>
        <location evidence="7">Cytoplasm</location>
    </subcellularLocation>
</comment>
<dbReference type="InterPro" id="IPR020549">
    <property type="entry name" value="YbeY_CS"/>
</dbReference>
<keyword evidence="6 7" id="KW-0862">Zinc</keyword>
<evidence type="ECO:0000256" key="5">
    <source>
        <dbReference type="ARBA" id="ARBA00022801"/>
    </source>
</evidence>
<dbReference type="InterPro" id="IPR002036">
    <property type="entry name" value="YbeY"/>
</dbReference>
<gene>
    <name evidence="7 8" type="primary">ybeY</name>
    <name evidence="8" type="ORF">GCM10017621_31380</name>
</gene>
<reference evidence="8" key="1">
    <citation type="journal article" date="2014" name="Int. J. Syst. Evol. Microbiol.">
        <title>Complete genome sequence of Corynebacterium casei LMG S-19264T (=DSM 44701T), isolated from a smear-ripened cheese.</title>
        <authorList>
            <consortium name="US DOE Joint Genome Institute (JGI-PGF)"/>
            <person name="Walter F."/>
            <person name="Albersmeier A."/>
            <person name="Kalinowski J."/>
            <person name="Ruckert C."/>
        </authorList>
    </citation>
    <scope>NUCLEOTIDE SEQUENCE</scope>
    <source>
        <strain evidence="8">VKM B-1513</strain>
    </source>
</reference>
<dbReference type="PROSITE" id="PS01306">
    <property type="entry name" value="UPF0054"/>
    <property type="match status" value="1"/>
</dbReference>
<protein>
    <recommendedName>
        <fullName evidence="7">Endoribonuclease YbeY</fullName>
        <ecNumber evidence="7">3.1.-.-</ecNumber>
    </recommendedName>
</protein>
<dbReference type="GO" id="GO:0008270">
    <property type="term" value="F:zinc ion binding"/>
    <property type="evidence" value="ECO:0007669"/>
    <property type="project" value="UniProtKB-UniRule"/>
</dbReference>
<feature type="binding site" evidence="7">
    <location>
        <position position="112"/>
    </location>
    <ligand>
        <name>Zn(2+)</name>
        <dbReference type="ChEBI" id="CHEBI:29105"/>
        <note>catalytic</note>
    </ligand>
</feature>
<name>A0A9W6IQR9_9PROT</name>
<dbReference type="GO" id="GO:0004521">
    <property type="term" value="F:RNA endonuclease activity"/>
    <property type="evidence" value="ECO:0007669"/>
    <property type="project" value="UniProtKB-UniRule"/>
</dbReference>
<keyword evidence="7" id="KW-0690">Ribosome biogenesis</keyword>
<dbReference type="InterPro" id="IPR023091">
    <property type="entry name" value="MetalPrtase_cat_dom_sf_prd"/>
</dbReference>
<keyword evidence="9" id="KW-1185">Reference proteome</keyword>
<dbReference type="HAMAP" id="MF_00009">
    <property type="entry name" value="Endoribonucl_YbeY"/>
    <property type="match status" value="1"/>
</dbReference>
<dbReference type="SUPFAM" id="SSF55486">
    <property type="entry name" value="Metalloproteases ('zincins'), catalytic domain"/>
    <property type="match status" value="1"/>
</dbReference>
<sequence>MNAVDLIVEDEAWNGLDGKTRLAEQAVEAVCEELDERSPGVVAILLTGDDAVAALNAEFRGREGPTNVLSFPSGGHADNHLGDIALAAGVVAREAQAREIALADHLRHLIIHGFLHLQGYDHQDDDEAEIMEGLERRALARLGVADPYAA</sequence>
<evidence type="ECO:0000256" key="6">
    <source>
        <dbReference type="ARBA" id="ARBA00022833"/>
    </source>
</evidence>
<dbReference type="PANTHER" id="PTHR46986">
    <property type="entry name" value="ENDORIBONUCLEASE YBEY, CHLOROPLASTIC"/>
    <property type="match status" value="1"/>
</dbReference>
<evidence type="ECO:0000256" key="7">
    <source>
        <dbReference type="HAMAP-Rule" id="MF_00009"/>
    </source>
</evidence>
<keyword evidence="5 7" id="KW-0378">Hydrolase</keyword>
<dbReference type="GO" id="GO:0005737">
    <property type="term" value="C:cytoplasm"/>
    <property type="evidence" value="ECO:0007669"/>
    <property type="project" value="UniProtKB-SubCell"/>
</dbReference>
<accession>A0A9W6IQR9</accession>
<comment type="function">
    <text evidence="7">Single strand-specific metallo-endoribonuclease involved in late-stage 70S ribosome quality control and in maturation of the 3' terminus of the 16S rRNA.</text>
</comment>
<evidence type="ECO:0000256" key="4">
    <source>
        <dbReference type="ARBA" id="ARBA00022759"/>
    </source>
</evidence>
<dbReference type="GO" id="GO:0004222">
    <property type="term" value="F:metalloendopeptidase activity"/>
    <property type="evidence" value="ECO:0007669"/>
    <property type="project" value="InterPro"/>
</dbReference>
<proteinExistence type="inferred from homology"/>
<feature type="binding site" evidence="7">
    <location>
        <position position="116"/>
    </location>
    <ligand>
        <name>Zn(2+)</name>
        <dbReference type="ChEBI" id="CHEBI:29105"/>
        <note>catalytic</note>
    </ligand>
</feature>
<keyword evidence="4 7" id="KW-0255">Endonuclease</keyword>
<comment type="similarity">
    <text evidence="1 7">Belongs to the endoribonuclease YbeY family.</text>
</comment>
<dbReference type="RefSeq" id="WP_271187972.1">
    <property type="nucleotide sequence ID" value="NZ_BSFE01000012.1"/>
</dbReference>
<dbReference type="EC" id="3.1.-.-" evidence="7"/>
<evidence type="ECO:0000256" key="1">
    <source>
        <dbReference type="ARBA" id="ARBA00010875"/>
    </source>
</evidence>
<organism evidence="8 9">
    <name type="scientific">Maricaulis virginensis</name>
    <dbReference type="NCBI Taxonomy" id="144022"/>
    <lineage>
        <taxon>Bacteria</taxon>
        <taxon>Pseudomonadati</taxon>
        <taxon>Pseudomonadota</taxon>
        <taxon>Alphaproteobacteria</taxon>
        <taxon>Maricaulales</taxon>
        <taxon>Maricaulaceae</taxon>
        <taxon>Maricaulis</taxon>
    </lineage>
</organism>
<dbReference type="AlphaFoldDB" id="A0A9W6IQR9"/>
<keyword evidence="7" id="KW-0963">Cytoplasm</keyword>
<dbReference type="GO" id="GO:0006364">
    <property type="term" value="P:rRNA processing"/>
    <property type="evidence" value="ECO:0007669"/>
    <property type="project" value="UniProtKB-UniRule"/>
</dbReference>
<dbReference type="EMBL" id="BSFE01000012">
    <property type="protein sequence ID" value="GLK53630.1"/>
    <property type="molecule type" value="Genomic_DNA"/>
</dbReference>
<dbReference type="Proteomes" id="UP001143486">
    <property type="component" value="Unassembled WGS sequence"/>
</dbReference>
<dbReference type="PANTHER" id="PTHR46986:SF1">
    <property type="entry name" value="ENDORIBONUCLEASE YBEY, CHLOROPLASTIC"/>
    <property type="match status" value="1"/>
</dbReference>
<feature type="binding site" evidence="7">
    <location>
        <position position="122"/>
    </location>
    <ligand>
        <name>Zn(2+)</name>
        <dbReference type="ChEBI" id="CHEBI:29105"/>
        <note>catalytic</note>
    </ligand>
</feature>
<evidence type="ECO:0000313" key="9">
    <source>
        <dbReference type="Proteomes" id="UP001143486"/>
    </source>
</evidence>
<dbReference type="Gene3D" id="3.40.390.30">
    <property type="entry name" value="Metalloproteases ('zincins'), catalytic domain"/>
    <property type="match status" value="1"/>
</dbReference>
<keyword evidence="2 7" id="KW-0540">Nuclease</keyword>